<keyword evidence="3" id="KW-1185">Reference proteome</keyword>
<dbReference type="EMBL" id="LAVV01008570">
    <property type="protein sequence ID" value="KNZ52471.1"/>
    <property type="molecule type" value="Genomic_DNA"/>
</dbReference>
<sequence>MRRAAARLDGDPPRLGGDGANGKSRASDGNGSSRPPAGFSGSSTSIAPDSLVLAWSGFSLYYSLRALTSCHRYQLLLLLTEKYQIGNRELSPRVTTPTSEMWWPVSCGGQFWEELELPMVINRRNNIIELSTLTFLLTQPLHFKSPHLKKLCSNSLFEDKFRGKIPNQFQEVSQVRLEFCFLCYASQLNSVVHSLLKCLRLDQSRIFSSAKPSIFPFCWMRFLSVIDASMMCFKQRTLKLALSPIGDQASTYMWLECGSLLTHTFYFHPSCEYPHSNRIGLKECHNLCFKKKSQLAGCPVSFIFFPITHYSHRSKSKNTTTQGIQMSIESQSQCIFIEELNEETYGKRPLKLGLEGVEYCVLRLRTKDEKKGRERRRNSWLVKIKGEADVSLSNPRNLAGWIVGREWIQVESFLVSSSSIGSFRTSSTRPSRKRISRRLRTSAVIDGWWRGWGRGRGKSMSGGRARIEGQSKGPVDQISMDLNVLEVRGRAIRDKWEGWEGSTANSVASVHSGCFSGLNNHLSRCATRRTLGDSGVCRRDVGKPHFQRAGTTGIQEYFVSQSIASQKKGQIGKQQPTWGFEPFYSGVYRDDEHKYSLKCGGGKLGGGGTGDLIYLFSLVWGADWEPRWRKKGNTFVAAVRDATSWQLPFDSYAEPNNAERRHQSSLRLVCRTTYAGALSSRWCSTRSYNYLQQDSSAPLITPERIIHHPPQEPFLNRLFSSHHSPRRLLLSLSLVVEHKVARLSTHPKAVLR</sequence>
<dbReference type="Proteomes" id="UP000037035">
    <property type="component" value="Unassembled WGS sequence"/>
</dbReference>
<accession>A0A0L6UVB6</accession>
<organism evidence="2 3">
    <name type="scientific">Puccinia sorghi</name>
    <dbReference type="NCBI Taxonomy" id="27349"/>
    <lineage>
        <taxon>Eukaryota</taxon>
        <taxon>Fungi</taxon>
        <taxon>Dikarya</taxon>
        <taxon>Basidiomycota</taxon>
        <taxon>Pucciniomycotina</taxon>
        <taxon>Pucciniomycetes</taxon>
        <taxon>Pucciniales</taxon>
        <taxon>Pucciniaceae</taxon>
        <taxon>Puccinia</taxon>
    </lineage>
</organism>
<evidence type="ECO:0000313" key="2">
    <source>
        <dbReference type="EMBL" id="KNZ52471.1"/>
    </source>
</evidence>
<name>A0A0L6UVB6_9BASI</name>
<dbReference type="AlphaFoldDB" id="A0A0L6UVB6"/>
<gene>
    <name evidence="2" type="ORF">VP01_3561g3</name>
</gene>
<evidence type="ECO:0000313" key="3">
    <source>
        <dbReference type="Proteomes" id="UP000037035"/>
    </source>
</evidence>
<evidence type="ECO:0000256" key="1">
    <source>
        <dbReference type="SAM" id="MobiDB-lite"/>
    </source>
</evidence>
<reference evidence="2 3" key="1">
    <citation type="submission" date="2015-08" db="EMBL/GenBank/DDBJ databases">
        <title>Next Generation Sequencing and Analysis of the Genome of Puccinia sorghi L Schw, the Causal Agent of Maize Common Rust.</title>
        <authorList>
            <person name="Rochi L."/>
            <person name="Burguener G."/>
            <person name="Darino M."/>
            <person name="Turjanski A."/>
            <person name="Kreff E."/>
            <person name="Dieguez M.J."/>
            <person name="Sacco F."/>
        </authorList>
    </citation>
    <scope>NUCLEOTIDE SEQUENCE [LARGE SCALE GENOMIC DNA]</scope>
    <source>
        <strain evidence="2 3">RO10H11247</strain>
    </source>
</reference>
<dbReference type="VEuPathDB" id="FungiDB:VP01_3561g3"/>
<proteinExistence type="predicted"/>
<feature type="compositionally biased region" description="Basic and acidic residues" evidence="1">
    <location>
        <begin position="1"/>
        <end position="12"/>
    </location>
</feature>
<feature type="region of interest" description="Disordered" evidence="1">
    <location>
        <begin position="1"/>
        <end position="42"/>
    </location>
</feature>
<comment type="caution">
    <text evidence="2">The sequence shown here is derived from an EMBL/GenBank/DDBJ whole genome shotgun (WGS) entry which is preliminary data.</text>
</comment>
<protein>
    <submittedName>
        <fullName evidence="2">Uncharacterized protein</fullName>
    </submittedName>
</protein>